<evidence type="ECO:0000313" key="1">
    <source>
        <dbReference type="EMBL" id="UXP33795.1"/>
    </source>
</evidence>
<dbReference type="Proteomes" id="UP001065174">
    <property type="component" value="Chromosome"/>
</dbReference>
<dbReference type="EMBL" id="CP106679">
    <property type="protein sequence ID" value="UXP33795.1"/>
    <property type="molecule type" value="Genomic_DNA"/>
</dbReference>
<proteinExistence type="predicted"/>
<accession>A0ABY6CZX6</accession>
<gene>
    <name evidence="1" type="ORF">N6H18_07515</name>
</gene>
<sequence length="354" mass="40731">MGKRVFWLFFISLWGTVITEMRGQPNEWRDSIDYNPNYIIDYSDQLSVRGFASIRSTAISHHDDYTRKSITYKPNENIKMGLGASTDWFSLNIAFNWPLLNNDDAKYGKTKALDIQSNVFLRYLAIDLVLQQYKGYYISNPESYIQQYNLTNYPQRPDLKTINAGISGLYVFNHENFSYRAAFTQTERQVKSAGSWVSGIFFNYFTMTADSTLIPNELNARANYQNDFRNTDYYNFGITGGYAYNLVVFKRVFLSMTCTLGIGPEIEKAKSTDQREPYSNTVLDEFIAIRVALGYNGTTYYGGLSAFATSSGAKEKEAAYLERGVNNFKIYFGRRFIQPNFLDKPKNKLFKSLL</sequence>
<dbReference type="RefSeq" id="WP_262311221.1">
    <property type="nucleotide sequence ID" value="NZ_CP106679.1"/>
</dbReference>
<protein>
    <submittedName>
        <fullName evidence="1">DUF4421 domain-containing protein</fullName>
    </submittedName>
</protein>
<name>A0ABY6CZX6_9BACT</name>
<keyword evidence="2" id="KW-1185">Reference proteome</keyword>
<organism evidence="1 2">
    <name type="scientific">Reichenbachiella agarivorans</name>
    <dbReference type="NCBI Taxonomy" id="2979464"/>
    <lineage>
        <taxon>Bacteria</taxon>
        <taxon>Pseudomonadati</taxon>
        <taxon>Bacteroidota</taxon>
        <taxon>Cytophagia</taxon>
        <taxon>Cytophagales</taxon>
        <taxon>Reichenbachiellaceae</taxon>
        <taxon>Reichenbachiella</taxon>
    </lineage>
</organism>
<evidence type="ECO:0000313" key="2">
    <source>
        <dbReference type="Proteomes" id="UP001065174"/>
    </source>
</evidence>
<dbReference type="Pfam" id="PF14391">
    <property type="entry name" value="DUF4421"/>
    <property type="match status" value="1"/>
</dbReference>
<dbReference type="InterPro" id="IPR025535">
    <property type="entry name" value="DUF4421"/>
</dbReference>
<reference evidence="1" key="1">
    <citation type="submission" date="2022-09" db="EMBL/GenBank/DDBJ databases">
        <title>Comparative genomics and taxonomic characterization of three novel marine species of genus Reichenbachiella exhibiting antioxidant and polysaccharide degradation activities.</title>
        <authorList>
            <person name="Muhammad N."/>
            <person name="Lee Y.-J."/>
            <person name="Ko J."/>
            <person name="Kim S.-G."/>
        </authorList>
    </citation>
    <scope>NUCLEOTIDE SEQUENCE</scope>
    <source>
        <strain evidence="1">BKB1-1</strain>
    </source>
</reference>